<proteinExistence type="predicted"/>
<dbReference type="RefSeq" id="WP_099510962.1">
    <property type="nucleotide sequence ID" value="NZ_CP016616.1"/>
</dbReference>
<organism evidence="1">
    <name type="scientific">Microvirga ossetica</name>
    <dbReference type="NCBI Taxonomy" id="1882682"/>
    <lineage>
        <taxon>Bacteria</taxon>
        <taxon>Pseudomonadati</taxon>
        <taxon>Pseudomonadota</taxon>
        <taxon>Alphaproteobacteria</taxon>
        <taxon>Hyphomicrobiales</taxon>
        <taxon>Methylobacteriaceae</taxon>
        <taxon>Microvirga</taxon>
    </lineage>
</organism>
<name>A0A1B2EJ34_9HYPH</name>
<dbReference type="EMBL" id="CP016616">
    <property type="protein sequence ID" value="ANY79949.1"/>
    <property type="molecule type" value="Genomic_DNA"/>
</dbReference>
<dbReference type="AlphaFoldDB" id="A0A1B2EJ34"/>
<accession>A0A1B2EJ34</accession>
<reference evidence="1" key="1">
    <citation type="submission" date="2016-07" db="EMBL/GenBank/DDBJ databases">
        <title>Microvirga ossetica sp. nov. a new species of rhizobia isolated from root nodules of the legume species Vicia alpestris Steven originated from North Ossetia region in the Caucasus.</title>
        <authorList>
            <person name="Safronova V.I."/>
            <person name="Kuznetsova I.G."/>
            <person name="Sazanova A.L."/>
            <person name="Belimov A."/>
            <person name="Andronov E."/>
            <person name="Osledkin Y.S."/>
            <person name="Onishchuk O.P."/>
            <person name="Kurchak O.N."/>
            <person name="Shaposhnikov A.I."/>
            <person name="Willems A."/>
            <person name="Tikhonovich I.A."/>
        </authorList>
    </citation>
    <scope>NUCLEOTIDE SEQUENCE [LARGE SCALE GENOMIC DNA]</scope>
    <source>
        <strain evidence="1">V5/3M</strain>
    </source>
</reference>
<protein>
    <recommendedName>
        <fullName evidence="2">Transcriptional regulator</fullName>
    </recommendedName>
</protein>
<evidence type="ECO:0008006" key="2">
    <source>
        <dbReference type="Google" id="ProtNLM"/>
    </source>
</evidence>
<evidence type="ECO:0000313" key="1">
    <source>
        <dbReference type="EMBL" id="ANY79949.1"/>
    </source>
</evidence>
<dbReference type="KEGG" id="moc:BB934_18370"/>
<dbReference type="OrthoDB" id="8407036at2"/>
<sequence>MADLSGLSDEALAVFAFAAYHRLATGQKILSVVRKDGAGHRASAAATDELDGRGLVRAEEREIVFTPAGEEALERVVAAIRSARKT</sequence>
<gene>
    <name evidence="1" type="ORF">BB934_18370</name>
</gene>